<feature type="short sequence motif" description="GXSXG" evidence="4">
    <location>
        <begin position="39"/>
        <end position="43"/>
    </location>
</feature>
<feature type="short sequence motif" description="DGA/G" evidence="4">
    <location>
        <begin position="161"/>
        <end position="163"/>
    </location>
</feature>
<dbReference type="Pfam" id="PF01734">
    <property type="entry name" value="Patatin"/>
    <property type="match status" value="1"/>
</dbReference>
<dbReference type="Proteomes" id="UP000265768">
    <property type="component" value="Unassembled WGS sequence"/>
</dbReference>
<evidence type="ECO:0000256" key="3">
    <source>
        <dbReference type="ARBA" id="ARBA00023098"/>
    </source>
</evidence>
<evidence type="ECO:0000256" key="2">
    <source>
        <dbReference type="ARBA" id="ARBA00022963"/>
    </source>
</evidence>
<evidence type="ECO:0000259" key="5">
    <source>
        <dbReference type="PROSITE" id="PS51635"/>
    </source>
</evidence>
<evidence type="ECO:0000256" key="4">
    <source>
        <dbReference type="PROSITE-ProRule" id="PRU01161"/>
    </source>
</evidence>
<dbReference type="OrthoDB" id="4080114at2"/>
<name>A0A3A4A2C5_9ACTN</name>
<keyword evidence="7" id="KW-1185">Reference proteome</keyword>
<feature type="domain" description="PNPLA" evidence="5">
    <location>
        <begin position="8"/>
        <end position="174"/>
    </location>
</feature>
<feature type="active site" description="Nucleophile" evidence="4">
    <location>
        <position position="41"/>
    </location>
</feature>
<dbReference type="InterPro" id="IPR016035">
    <property type="entry name" value="Acyl_Trfase/lysoPLipase"/>
</dbReference>
<comment type="caution">
    <text evidence="6">The sequence shown here is derived from an EMBL/GenBank/DDBJ whole genome shotgun (WGS) entry which is preliminary data.</text>
</comment>
<dbReference type="AlphaFoldDB" id="A0A3A4A2C5"/>
<reference evidence="6 7" key="1">
    <citation type="submission" date="2018-09" db="EMBL/GenBank/DDBJ databases">
        <title>YIM 75507 draft genome.</title>
        <authorList>
            <person name="Tang S."/>
            <person name="Feng Y."/>
        </authorList>
    </citation>
    <scope>NUCLEOTIDE SEQUENCE [LARGE SCALE GENOMIC DNA]</scope>
    <source>
        <strain evidence="6 7">YIM 75507</strain>
    </source>
</reference>
<dbReference type="PANTHER" id="PTHR14226:SF29">
    <property type="entry name" value="NEUROPATHY TARGET ESTERASE SWS"/>
    <property type="match status" value="1"/>
</dbReference>
<evidence type="ECO:0000256" key="1">
    <source>
        <dbReference type="ARBA" id="ARBA00022801"/>
    </source>
</evidence>
<keyword evidence="3 4" id="KW-0443">Lipid metabolism</keyword>
<evidence type="ECO:0000313" key="7">
    <source>
        <dbReference type="Proteomes" id="UP000265768"/>
    </source>
</evidence>
<dbReference type="PANTHER" id="PTHR14226">
    <property type="entry name" value="NEUROPATHY TARGET ESTERASE/SWISS CHEESE D.MELANOGASTER"/>
    <property type="match status" value="1"/>
</dbReference>
<protein>
    <submittedName>
        <fullName evidence="6">Patatin-like phospholipase family protein</fullName>
    </submittedName>
</protein>
<proteinExistence type="predicted"/>
<dbReference type="Gene3D" id="3.40.1090.10">
    <property type="entry name" value="Cytosolic phospholipase A2 catalytic domain"/>
    <property type="match status" value="2"/>
</dbReference>
<gene>
    <name evidence="6" type="ORF">D5H75_35155</name>
</gene>
<dbReference type="PROSITE" id="PS51635">
    <property type="entry name" value="PNPLA"/>
    <property type="match status" value="1"/>
</dbReference>
<dbReference type="GO" id="GO:0016787">
    <property type="term" value="F:hydrolase activity"/>
    <property type="evidence" value="ECO:0007669"/>
    <property type="project" value="UniProtKB-UniRule"/>
</dbReference>
<feature type="short sequence motif" description="GXGXXG" evidence="4">
    <location>
        <begin position="12"/>
        <end position="17"/>
    </location>
</feature>
<dbReference type="EMBL" id="QZEY01000021">
    <property type="protein sequence ID" value="RJL22846.1"/>
    <property type="molecule type" value="Genomic_DNA"/>
</dbReference>
<evidence type="ECO:0000313" key="6">
    <source>
        <dbReference type="EMBL" id="RJL22846.1"/>
    </source>
</evidence>
<dbReference type="InterPro" id="IPR050301">
    <property type="entry name" value="NTE"/>
</dbReference>
<feature type="active site" description="Proton acceptor" evidence="4">
    <location>
        <position position="161"/>
    </location>
</feature>
<dbReference type="GO" id="GO:0016042">
    <property type="term" value="P:lipid catabolic process"/>
    <property type="evidence" value="ECO:0007669"/>
    <property type="project" value="UniProtKB-UniRule"/>
</dbReference>
<organism evidence="6 7">
    <name type="scientific">Bailinhaonella thermotolerans</name>
    <dbReference type="NCBI Taxonomy" id="1070861"/>
    <lineage>
        <taxon>Bacteria</taxon>
        <taxon>Bacillati</taxon>
        <taxon>Actinomycetota</taxon>
        <taxon>Actinomycetes</taxon>
        <taxon>Streptosporangiales</taxon>
        <taxon>Streptosporangiaceae</taxon>
        <taxon>Bailinhaonella</taxon>
    </lineage>
</organism>
<dbReference type="RefSeq" id="WP_119930938.1">
    <property type="nucleotide sequence ID" value="NZ_QZEY01000021.1"/>
</dbReference>
<keyword evidence="1 4" id="KW-0378">Hydrolase</keyword>
<sequence length="273" mass="28759">MARPEIAFVFGGGGLLGAHAAGMLRALNEAGVKADLVIGSSVGAISGAFAAADPAMAVERLDRFWRAGIVRRAYSSAAPGRPPWWPAAPRSNSGLRRLLRAFLPVRRIEELAVPYRCVASCVETASARWFARGELAPAVLASAAVPGLLPPVEAGGEHLVDGGLVEALPVREAVRLGARTVYALHAPRIERGLTPPVRPGETALVAYEIARRHRAAAEVAEVGAARPDVAVHVLPCDVGHAAPPSHYRDLVSGCVERAYHASSAYLAEHEHAR</sequence>
<dbReference type="InterPro" id="IPR002641">
    <property type="entry name" value="PNPLA_dom"/>
</dbReference>
<dbReference type="SUPFAM" id="SSF52151">
    <property type="entry name" value="FabD/lysophospholipase-like"/>
    <property type="match status" value="1"/>
</dbReference>
<keyword evidence="2 4" id="KW-0442">Lipid degradation</keyword>
<accession>A0A3A4A2C5</accession>